<dbReference type="EMBL" id="CAJOBC010131555">
    <property type="protein sequence ID" value="CAF4614587.1"/>
    <property type="molecule type" value="Genomic_DNA"/>
</dbReference>
<dbReference type="Proteomes" id="UP000681722">
    <property type="component" value="Unassembled WGS sequence"/>
</dbReference>
<reference evidence="1" key="1">
    <citation type="submission" date="2021-02" db="EMBL/GenBank/DDBJ databases">
        <authorList>
            <person name="Nowell W R."/>
        </authorList>
    </citation>
    <scope>NUCLEOTIDE SEQUENCE</scope>
</reference>
<protein>
    <submittedName>
        <fullName evidence="1">Uncharacterized protein</fullName>
    </submittedName>
</protein>
<comment type="caution">
    <text evidence="1">The sequence shown here is derived from an EMBL/GenBank/DDBJ whole genome shotgun (WGS) entry which is preliminary data.</text>
</comment>
<name>A0A8S2Z8H7_9BILA</name>
<sequence>FILGDLRFLSLRSSSEKSDRSITLRDGIVNGSFVGSTEEDISNFGYKLVDGGSN</sequence>
<proteinExistence type="predicted"/>
<feature type="non-terminal residue" evidence="1">
    <location>
        <position position="1"/>
    </location>
</feature>
<evidence type="ECO:0000313" key="1">
    <source>
        <dbReference type="EMBL" id="CAF4614587.1"/>
    </source>
</evidence>
<accession>A0A8S2Z8H7</accession>
<evidence type="ECO:0000313" key="2">
    <source>
        <dbReference type="Proteomes" id="UP000681722"/>
    </source>
</evidence>
<dbReference type="AlphaFoldDB" id="A0A8S2Z8H7"/>
<gene>
    <name evidence="1" type="ORF">SRO942_LOCUS49317</name>
</gene>
<organism evidence="1 2">
    <name type="scientific">Didymodactylos carnosus</name>
    <dbReference type="NCBI Taxonomy" id="1234261"/>
    <lineage>
        <taxon>Eukaryota</taxon>
        <taxon>Metazoa</taxon>
        <taxon>Spiralia</taxon>
        <taxon>Gnathifera</taxon>
        <taxon>Rotifera</taxon>
        <taxon>Eurotatoria</taxon>
        <taxon>Bdelloidea</taxon>
        <taxon>Philodinida</taxon>
        <taxon>Philodinidae</taxon>
        <taxon>Didymodactylos</taxon>
    </lineage>
</organism>